<feature type="compositionally biased region" description="Basic and acidic residues" evidence="2">
    <location>
        <begin position="325"/>
        <end position="336"/>
    </location>
</feature>
<reference evidence="3 4" key="1">
    <citation type="submission" date="2024-02" db="EMBL/GenBank/DDBJ databases">
        <title>Chromosome-scale genome assembly of the rough periwinkle Littorina saxatilis.</title>
        <authorList>
            <person name="De Jode A."/>
            <person name="Faria R."/>
            <person name="Formenti G."/>
            <person name="Sims Y."/>
            <person name="Smith T.P."/>
            <person name="Tracey A."/>
            <person name="Wood J.M.D."/>
            <person name="Zagrodzka Z.B."/>
            <person name="Johannesson K."/>
            <person name="Butlin R.K."/>
            <person name="Leder E.H."/>
        </authorList>
    </citation>
    <scope>NUCLEOTIDE SEQUENCE [LARGE SCALE GENOMIC DNA]</scope>
    <source>
        <strain evidence="3">Snail1</strain>
        <tissue evidence="3">Muscle</tissue>
    </source>
</reference>
<evidence type="ECO:0000256" key="1">
    <source>
        <dbReference type="SAM" id="Coils"/>
    </source>
</evidence>
<protein>
    <recommendedName>
        <fullName evidence="5">PDZ domain-containing protein</fullName>
    </recommendedName>
</protein>
<evidence type="ECO:0008006" key="5">
    <source>
        <dbReference type="Google" id="ProtNLM"/>
    </source>
</evidence>
<feature type="compositionally biased region" description="Polar residues" evidence="2">
    <location>
        <begin position="647"/>
        <end position="701"/>
    </location>
</feature>
<feature type="compositionally biased region" description="Basic and acidic residues" evidence="2">
    <location>
        <begin position="624"/>
        <end position="635"/>
    </location>
</feature>
<proteinExistence type="predicted"/>
<sequence>MEGPVIPNSPEKLIKPTEVIQTDTKPEIIAPKPKLTPKDKTNSPSKNTVNGETGECPEENGEAFQFQLGILKECEVQVQAFLEDADSVLAALDQCPAEEKCLMLIKRPKESAKKMLKSHSWANLSVSDPQLYRQFNGVQLSQVHHPAPIYKGRRSSDEQSVTSNDTDRSEPRRRYVNARGNKENLKHQQQHQQQQPQQPHRGPHDNHNKSLDYYHSDSSSVNSDYQYVPRRDRDRDHSRRSDLRYSSIPEDAQEINNNSDKGNNPSIYHSCHDVSFASQASSTNRSDWSRKGQGQPGQDQPGQGRPGQVQGQLTSDRMYGSPVKAVHDPGDMEEGARSQSLGNLSTGLTLSLVGQRKADSMLDLTGTPSSAPSSSQQHHQQPPPRTHAPRPRRSEGGNYPQNVRSPEKSVQSPRHSYPDAVRPDKSVQSPRHSYPDAVRSPGASGRDEVFSPPRDTNGYYNGVQSPPHYQKYPQNYQPNYAPGSQRGSHHGQSIGYAYGNSSSGSSTSREQTPQSDAGPPAKPKRNLPYVPPNESSERIKRFTEMMNSSAGRSTANSIGSQTSTTPQTPVSRQASVNENTSDSEISTLLEVRMLDGGYSSPQKHPSEGGGGGGGGPGRPPQHPQDPRVKEDEGRGKNHLHVYPSRHMPSSQDTTPQSYGTDPMSESTQSRFTSHSHSSTMDSGYTTNTEGDADSTNASHQLSPPHPNHQHPPHPHPHPNHQHPPHPHPHPHPNPPPNSQPGQFSGSHTNLRPSNSHPNYPSNSLPNHPSNSHPNQQSNSHPNHPSNSHPNHPSNSHPNHPSNSHPNHPSNSHPNLHPSNSHPQHPSNSNHPSNFHQNQPSNSHASPPHPSSSHHLHSQPNHSGQHQHPSNVSHFPPPPPQYQNHHPHHPPPQTAGAELVRPVPVPRNLTLANSRKFSSMQNVSSVHGQHLSYPSGPPPPPPPPPQPNPGDWNEGKGPQNAPSHPKGPIPVRAQHSMNSVDYPLVTEHPQRRSWDLSNHFKSLDFTPVAESGGGKAVGGAQPRDDHVVKPQAVSVNCVVRQVAESGSPRRTHPQQRRDSQENGQSKRSSWHELRNQDKPPLPLSQPPPPPPLLSADANNGTTTLPGHWKYNNTNNVNAVNNNTTTATTNTTHNGPATSTPNSSNASSPKSPPKPTIDTSSPPAVSLFQLSQCYDMCSVKLSLPGNLNANTLLSLGTVQVTLPALNLENCSPPVHSPQGRCARLGGPGSAFRPVKTGAGGGQMTVAVAAVGSVDKQCKQLCTLGEIHAGDLLVEVNGRQCLDWDLASVQRLLDSSQGEIMLGTARVKKDQIDNRVQQLETSLHKMEMEVKRLNEELSKKDYRIRELSTMLPWKADEDSSGGKVILESEEGVFVIGDNEFVV</sequence>
<evidence type="ECO:0000313" key="4">
    <source>
        <dbReference type="Proteomes" id="UP001374579"/>
    </source>
</evidence>
<feature type="compositionally biased region" description="Polar residues" evidence="2">
    <location>
        <begin position="570"/>
        <end position="586"/>
    </location>
</feature>
<feature type="compositionally biased region" description="Polar residues" evidence="2">
    <location>
        <begin position="254"/>
        <end position="267"/>
    </location>
</feature>
<feature type="compositionally biased region" description="Polar residues" evidence="2">
    <location>
        <begin position="739"/>
        <end position="751"/>
    </location>
</feature>
<dbReference type="EMBL" id="JBAMIC010000002">
    <property type="protein sequence ID" value="KAK7113683.1"/>
    <property type="molecule type" value="Genomic_DNA"/>
</dbReference>
<feature type="region of interest" description="Disordered" evidence="2">
    <location>
        <begin position="1041"/>
        <end position="1160"/>
    </location>
</feature>
<feature type="compositionally biased region" description="Polar residues" evidence="2">
    <location>
        <begin position="276"/>
        <end position="286"/>
    </location>
</feature>
<feature type="compositionally biased region" description="Basic and acidic residues" evidence="2">
    <location>
        <begin position="229"/>
        <end position="243"/>
    </location>
</feature>
<feature type="compositionally biased region" description="Polar residues" evidence="2">
    <location>
        <begin position="216"/>
        <end position="225"/>
    </location>
</feature>
<feature type="compositionally biased region" description="Low complexity" evidence="2">
    <location>
        <begin position="367"/>
        <end position="380"/>
    </location>
</feature>
<gene>
    <name evidence="3" type="ORF">V1264_012930</name>
</gene>
<organism evidence="3 4">
    <name type="scientific">Littorina saxatilis</name>
    <dbReference type="NCBI Taxonomy" id="31220"/>
    <lineage>
        <taxon>Eukaryota</taxon>
        <taxon>Metazoa</taxon>
        <taxon>Spiralia</taxon>
        <taxon>Lophotrochozoa</taxon>
        <taxon>Mollusca</taxon>
        <taxon>Gastropoda</taxon>
        <taxon>Caenogastropoda</taxon>
        <taxon>Littorinimorpha</taxon>
        <taxon>Littorinoidea</taxon>
        <taxon>Littorinidae</taxon>
        <taxon>Littorina</taxon>
    </lineage>
</organism>
<feature type="compositionally biased region" description="Gly residues" evidence="2">
    <location>
        <begin position="607"/>
        <end position="616"/>
    </location>
</feature>
<feature type="compositionally biased region" description="Low complexity" evidence="2">
    <location>
        <begin position="466"/>
        <end position="480"/>
    </location>
</feature>
<feature type="region of interest" description="Disordered" evidence="2">
    <location>
        <begin position="1"/>
        <end position="58"/>
    </location>
</feature>
<feature type="coiled-coil region" evidence="1">
    <location>
        <begin position="1306"/>
        <end position="1340"/>
    </location>
</feature>
<keyword evidence="1" id="KW-0175">Coiled coil</keyword>
<feature type="region of interest" description="Disordered" evidence="2">
    <location>
        <begin position="148"/>
        <end position="342"/>
    </location>
</feature>
<dbReference type="SUPFAM" id="SSF50156">
    <property type="entry name" value="PDZ domain-like"/>
    <property type="match status" value="1"/>
</dbReference>
<feature type="compositionally biased region" description="Polar residues" evidence="2">
    <location>
        <begin position="399"/>
        <end position="414"/>
    </location>
</feature>
<feature type="compositionally biased region" description="Low complexity" evidence="2">
    <location>
        <begin position="292"/>
        <end position="312"/>
    </location>
</feature>
<accession>A0AAN9BYI7</accession>
<feature type="region of interest" description="Disordered" evidence="2">
    <location>
        <begin position="1005"/>
        <end position="1027"/>
    </location>
</feature>
<feature type="compositionally biased region" description="Basic and acidic residues" evidence="2">
    <location>
        <begin position="202"/>
        <end position="215"/>
    </location>
</feature>
<feature type="region of interest" description="Disordered" evidence="2">
    <location>
        <begin position="362"/>
        <end position="535"/>
    </location>
</feature>
<feature type="compositionally biased region" description="Pro residues" evidence="2">
    <location>
        <begin position="934"/>
        <end position="947"/>
    </location>
</feature>
<feature type="compositionally biased region" description="Low complexity" evidence="2">
    <location>
        <begin position="560"/>
        <end position="569"/>
    </location>
</feature>
<feature type="compositionally biased region" description="Low complexity" evidence="2">
    <location>
        <begin position="752"/>
        <end position="845"/>
    </location>
</feature>
<feature type="compositionally biased region" description="Polar residues" evidence="2">
    <location>
        <begin position="42"/>
        <end position="51"/>
    </location>
</feature>
<feature type="region of interest" description="Disordered" evidence="2">
    <location>
        <begin position="547"/>
        <end position="983"/>
    </location>
</feature>
<keyword evidence="4" id="KW-1185">Reference proteome</keyword>
<feature type="compositionally biased region" description="Low complexity" evidence="2">
    <location>
        <begin position="1110"/>
        <end position="1147"/>
    </location>
</feature>
<feature type="compositionally biased region" description="Polar residues" evidence="2">
    <location>
        <begin position="863"/>
        <end position="872"/>
    </location>
</feature>
<evidence type="ECO:0000313" key="3">
    <source>
        <dbReference type="EMBL" id="KAK7113683.1"/>
    </source>
</evidence>
<feature type="compositionally biased region" description="Basic residues" evidence="2">
    <location>
        <begin position="707"/>
        <end position="730"/>
    </location>
</feature>
<feature type="compositionally biased region" description="Low complexity" evidence="2">
    <location>
        <begin position="190"/>
        <end position="200"/>
    </location>
</feature>
<name>A0AAN9BYI7_9CAEN</name>
<dbReference type="Proteomes" id="UP001374579">
    <property type="component" value="Unassembled WGS sequence"/>
</dbReference>
<comment type="caution">
    <text evidence="3">The sequence shown here is derived from an EMBL/GenBank/DDBJ whole genome shotgun (WGS) entry which is preliminary data.</text>
</comment>
<evidence type="ECO:0000256" key="2">
    <source>
        <dbReference type="SAM" id="MobiDB-lite"/>
    </source>
</evidence>
<dbReference type="InterPro" id="IPR036034">
    <property type="entry name" value="PDZ_sf"/>
</dbReference>
<feature type="compositionally biased region" description="Polar residues" evidence="2">
    <location>
        <begin position="909"/>
        <end position="926"/>
    </location>
</feature>
<feature type="compositionally biased region" description="Polar residues" evidence="2">
    <location>
        <begin position="547"/>
        <end position="559"/>
    </location>
</feature>
<feature type="compositionally biased region" description="Pro residues" evidence="2">
    <location>
        <begin position="1078"/>
        <end position="1091"/>
    </location>
</feature>